<name>A0A6V7QN03_ANACO</name>
<protein>
    <submittedName>
        <fullName evidence="1">Uncharacterized protein</fullName>
    </submittedName>
</protein>
<accession>A0A6V7QN03</accession>
<dbReference type="PANTHER" id="PTHR34065">
    <property type="entry name" value="CELL DIVISION CONTROL PROTEIN 14"/>
    <property type="match status" value="1"/>
</dbReference>
<proteinExistence type="predicted"/>
<dbReference type="PANTHER" id="PTHR34065:SF1">
    <property type="entry name" value="CELL DIVISION CONTROL PROTEIN 14"/>
    <property type="match status" value="1"/>
</dbReference>
<reference evidence="1" key="1">
    <citation type="submission" date="2020-07" db="EMBL/GenBank/DDBJ databases">
        <authorList>
            <person name="Lin J."/>
        </authorList>
    </citation>
    <scope>NUCLEOTIDE SEQUENCE</scope>
</reference>
<dbReference type="EMBL" id="LR862137">
    <property type="protein sequence ID" value="CAD1844513.1"/>
    <property type="molecule type" value="Genomic_DNA"/>
</dbReference>
<dbReference type="AlphaFoldDB" id="A0A6V7QN03"/>
<gene>
    <name evidence="1" type="ORF">CB5_LOCUS27724</name>
</gene>
<dbReference type="InterPro" id="IPR012535">
    <property type="entry name" value="Cell_div_Cdc14"/>
</dbReference>
<sequence length="215" mass="24386">MPGGSGQAAVRFSRCPPLRLPVRAGVDVTLPTDTWPGSRWAPHTTWRPLAWSPNKIVWDDAHQIFVSHFANDVRSTNGAEEPHQQILRIHLRIPTNGILFLHPVVPVLFDNSLRKSPGDCADFEEYQGIKLISELMQDDQKDDTIRLKCAKFLLLLTEHACEKEESVHEDIRDWLGENCASLMWTAGQFGSTLDPEQRSTAVRNQAWRILESLEL</sequence>
<organism evidence="1">
    <name type="scientific">Ananas comosus var. bracteatus</name>
    <name type="common">red pineapple</name>
    <dbReference type="NCBI Taxonomy" id="296719"/>
    <lineage>
        <taxon>Eukaryota</taxon>
        <taxon>Viridiplantae</taxon>
        <taxon>Streptophyta</taxon>
        <taxon>Embryophyta</taxon>
        <taxon>Tracheophyta</taxon>
        <taxon>Spermatophyta</taxon>
        <taxon>Magnoliopsida</taxon>
        <taxon>Liliopsida</taxon>
        <taxon>Poales</taxon>
        <taxon>Bromeliaceae</taxon>
        <taxon>Bromelioideae</taxon>
        <taxon>Ananas</taxon>
    </lineage>
</organism>
<evidence type="ECO:0000313" key="1">
    <source>
        <dbReference type="EMBL" id="CAD1844513.1"/>
    </source>
</evidence>